<dbReference type="InterPro" id="IPR036249">
    <property type="entry name" value="Thioredoxin-like_sf"/>
</dbReference>
<dbReference type="SUPFAM" id="SSF47616">
    <property type="entry name" value="GST C-terminal domain-like"/>
    <property type="match status" value="1"/>
</dbReference>
<keyword evidence="6" id="KW-1185">Reference proteome</keyword>
<dbReference type="PANTHER" id="PTHR44051">
    <property type="entry name" value="GLUTATHIONE S-TRANSFERASE-RELATED"/>
    <property type="match status" value="1"/>
</dbReference>
<evidence type="ECO:0008006" key="7">
    <source>
        <dbReference type="Google" id="ProtNLM"/>
    </source>
</evidence>
<dbReference type="Pfam" id="PF02798">
    <property type="entry name" value="GST_N"/>
    <property type="match status" value="1"/>
</dbReference>
<dbReference type="Gene3D" id="1.20.1050.130">
    <property type="match status" value="1"/>
</dbReference>
<dbReference type="InterPro" id="IPR004046">
    <property type="entry name" value="GST_C"/>
</dbReference>
<proteinExistence type="inferred from homology"/>
<comment type="similarity">
    <text evidence="1 2">Belongs to the GST superfamily.</text>
</comment>
<dbReference type="PROSITE" id="PS50405">
    <property type="entry name" value="GST_CTER"/>
    <property type="match status" value="1"/>
</dbReference>
<evidence type="ECO:0000313" key="5">
    <source>
        <dbReference type="EMBL" id="GJJ08952.1"/>
    </source>
</evidence>
<name>A0AAV5A628_9AGAM</name>
<protein>
    <recommendedName>
        <fullName evidence="7">Glutathione S-transferase</fullName>
    </recommendedName>
</protein>
<evidence type="ECO:0000259" key="4">
    <source>
        <dbReference type="PROSITE" id="PS50405"/>
    </source>
</evidence>
<feature type="domain" description="GST N-terminal" evidence="3">
    <location>
        <begin position="1"/>
        <end position="55"/>
    </location>
</feature>
<dbReference type="SFLD" id="SFLDS00019">
    <property type="entry name" value="Glutathione_Transferase_(cytos"/>
    <property type="match status" value="1"/>
</dbReference>
<comment type="caution">
    <text evidence="5">The sequence shown here is derived from an EMBL/GenBank/DDBJ whole genome shotgun (WGS) entry which is preliminary data.</text>
</comment>
<dbReference type="InterPro" id="IPR010987">
    <property type="entry name" value="Glutathione-S-Trfase_C-like"/>
</dbReference>
<evidence type="ECO:0000256" key="1">
    <source>
        <dbReference type="ARBA" id="ARBA00007409"/>
    </source>
</evidence>
<evidence type="ECO:0000313" key="6">
    <source>
        <dbReference type="Proteomes" id="UP001050691"/>
    </source>
</evidence>
<dbReference type="EMBL" id="BPWL01000003">
    <property type="protein sequence ID" value="GJJ08952.1"/>
    <property type="molecule type" value="Genomic_DNA"/>
</dbReference>
<dbReference type="Pfam" id="PF00043">
    <property type="entry name" value="GST_C"/>
    <property type="match status" value="1"/>
</dbReference>
<feature type="domain" description="GST C-terminal" evidence="4">
    <location>
        <begin position="61"/>
        <end position="178"/>
    </location>
</feature>
<dbReference type="InterPro" id="IPR004045">
    <property type="entry name" value="Glutathione_S-Trfase_N"/>
</dbReference>
<accession>A0AAV5A628</accession>
<sequence>MELGDVENGVKAPDFIAINPNGRVPAIIDHTNNDTVVWESGAILLYIAERFDTSGKFNGKDLVEKAAVWEWLMFQACRMSGLGPMQGQVGWFKRYHPVKDIDQSVHDRFINETYRIYGVLNKRLENRQWVALDRFTVAGLHISHLFDLKFDEFPHLKAYVERISKLPSVETAYKKLQA</sequence>
<dbReference type="SFLD" id="SFLDG00358">
    <property type="entry name" value="Main_(cytGST)"/>
    <property type="match status" value="1"/>
</dbReference>
<evidence type="ECO:0000259" key="3">
    <source>
        <dbReference type="PROSITE" id="PS50404"/>
    </source>
</evidence>
<dbReference type="PROSITE" id="PS50404">
    <property type="entry name" value="GST_NTER"/>
    <property type="match status" value="1"/>
</dbReference>
<dbReference type="PANTHER" id="PTHR44051:SF14">
    <property type="entry name" value="GLUTATHIONE S-TRANSFERASE II"/>
    <property type="match status" value="1"/>
</dbReference>
<dbReference type="SUPFAM" id="SSF52833">
    <property type="entry name" value="Thioredoxin-like"/>
    <property type="match status" value="1"/>
</dbReference>
<dbReference type="AlphaFoldDB" id="A0AAV5A628"/>
<evidence type="ECO:0000256" key="2">
    <source>
        <dbReference type="RuleBase" id="RU003494"/>
    </source>
</evidence>
<organism evidence="5 6">
    <name type="scientific">Clathrus columnatus</name>
    <dbReference type="NCBI Taxonomy" id="1419009"/>
    <lineage>
        <taxon>Eukaryota</taxon>
        <taxon>Fungi</taxon>
        <taxon>Dikarya</taxon>
        <taxon>Basidiomycota</taxon>
        <taxon>Agaricomycotina</taxon>
        <taxon>Agaricomycetes</taxon>
        <taxon>Phallomycetidae</taxon>
        <taxon>Phallales</taxon>
        <taxon>Clathraceae</taxon>
        <taxon>Clathrus</taxon>
    </lineage>
</organism>
<gene>
    <name evidence="5" type="ORF">Clacol_003172</name>
</gene>
<dbReference type="Proteomes" id="UP001050691">
    <property type="component" value="Unassembled WGS sequence"/>
</dbReference>
<reference evidence="5" key="1">
    <citation type="submission" date="2021-10" db="EMBL/GenBank/DDBJ databases">
        <title>De novo Genome Assembly of Clathrus columnatus (Basidiomycota, Fungi) Using Illumina and Nanopore Sequence Data.</title>
        <authorList>
            <person name="Ogiso-Tanaka E."/>
            <person name="Itagaki H."/>
            <person name="Hosoya T."/>
            <person name="Hosaka K."/>
        </authorList>
    </citation>
    <scope>NUCLEOTIDE SEQUENCE</scope>
    <source>
        <strain evidence="5">MO-923</strain>
    </source>
</reference>
<dbReference type="InterPro" id="IPR036282">
    <property type="entry name" value="Glutathione-S-Trfase_C_sf"/>
</dbReference>
<dbReference type="InterPro" id="IPR040079">
    <property type="entry name" value="Glutathione_S-Trfase"/>
</dbReference>